<keyword evidence="4 5" id="KW-0472">Membrane</keyword>
<evidence type="ECO:0000256" key="5">
    <source>
        <dbReference type="SAM" id="Phobius"/>
    </source>
</evidence>
<accession>A0AAD2FLS2</accession>
<dbReference type="InterPro" id="IPR052263">
    <property type="entry name" value="GPI_Anchor_Biosynth"/>
</dbReference>
<organism evidence="7 8">
    <name type="scientific">Cylindrotheca closterium</name>
    <dbReference type="NCBI Taxonomy" id="2856"/>
    <lineage>
        <taxon>Eukaryota</taxon>
        <taxon>Sar</taxon>
        <taxon>Stramenopiles</taxon>
        <taxon>Ochrophyta</taxon>
        <taxon>Bacillariophyta</taxon>
        <taxon>Bacillariophyceae</taxon>
        <taxon>Bacillariophycidae</taxon>
        <taxon>Bacillariales</taxon>
        <taxon>Bacillariaceae</taxon>
        <taxon>Cylindrotheca</taxon>
    </lineage>
</organism>
<proteinExistence type="predicted"/>
<feature type="domain" description="PIG-P" evidence="6">
    <location>
        <begin position="16"/>
        <end position="118"/>
    </location>
</feature>
<feature type="transmembrane region" description="Helical" evidence="5">
    <location>
        <begin position="12"/>
        <end position="32"/>
    </location>
</feature>
<keyword evidence="3 5" id="KW-1133">Transmembrane helix</keyword>
<protein>
    <recommendedName>
        <fullName evidence="6">PIG-P domain-containing protein</fullName>
    </recommendedName>
</protein>
<dbReference type="EMBL" id="CAKOGP040001112">
    <property type="protein sequence ID" value="CAJ1942614.1"/>
    <property type="molecule type" value="Genomic_DNA"/>
</dbReference>
<dbReference type="GO" id="GO:0005783">
    <property type="term" value="C:endoplasmic reticulum"/>
    <property type="evidence" value="ECO:0007669"/>
    <property type="project" value="TreeGrafter"/>
</dbReference>
<evidence type="ECO:0000256" key="2">
    <source>
        <dbReference type="ARBA" id="ARBA00022692"/>
    </source>
</evidence>
<evidence type="ECO:0000256" key="3">
    <source>
        <dbReference type="ARBA" id="ARBA00022989"/>
    </source>
</evidence>
<reference evidence="7" key="1">
    <citation type="submission" date="2023-08" db="EMBL/GenBank/DDBJ databases">
        <authorList>
            <person name="Audoor S."/>
            <person name="Bilcke G."/>
        </authorList>
    </citation>
    <scope>NUCLEOTIDE SEQUENCE</scope>
</reference>
<evidence type="ECO:0000313" key="7">
    <source>
        <dbReference type="EMBL" id="CAJ1942614.1"/>
    </source>
</evidence>
<comment type="subcellular location">
    <subcellularLocation>
        <location evidence="1">Membrane</location>
        <topology evidence="1">Multi-pass membrane protein</topology>
    </subcellularLocation>
</comment>
<dbReference type="GO" id="GO:0016020">
    <property type="term" value="C:membrane"/>
    <property type="evidence" value="ECO:0007669"/>
    <property type="project" value="UniProtKB-SubCell"/>
</dbReference>
<gene>
    <name evidence="7" type="ORF">CYCCA115_LOCUS8035</name>
</gene>
<dbReference type="Proteomes" id="UP001295423">
    <property type="component" value="Unassembled WGS sequence"/>
</dbReference>
<dbReference type="GO" id="GO:0006506">
    <property type="term" value="P:GPI anchor biosynthetic process"/>
    <property type="evidence" value="ECO:0007669"/>
    <property type="project" value="TreeGrafter"/>
</dbReference>
<evidence type="ECO:0000259" key="6">
    <source>
        <dbReference type="Pfam" id="PF08510"/>
    </source>
</evidence>
<evidence type="ECO:0000256" key="4">
    <source>
        <dbReference type="ARBA" id="ARBA00023136"/>
    </source>
</evidence>
<dbReference type="PANTHER" id="PTHR46346:SF1">
    <property type="entry name" value="PHOSPHATIDYLINOSITOL N-ACETYLGLUCOSAMINYLTRANSFERASE SUBUNIT P"/>
    <property type="match status" value="1"/>
</dbReference>
<name>A0AAD2FLS2_9STRA</name>
<dbReference type="Pfam" id="PF08510">
    <property type="entry name" value="PIG-P"/>
    <property type="match status" value="1"/>
</dbReference>
<keyword evidence="8" id="KW-1185">Reference proteome</keyword>
<sequence>MEKKTSVMEKCSLICHLLTFPIGLLYSLWILLPDEDLEALNITYYPPKQWAFNIPLVALILFFAIPIAYVWLNSLTVPATTSSDLLEDQYTRRPTTTIKRQKGIAPHLPLPEICDLDPAGLVWYPNKSD</sequence>
<evidence type="ECO:0000313" key="8">
    <source>
        <dbReference type="Proteomes" id="UP001295423"/>
    </source>
</evidence>
<dbReference type="InterPro" id="IPR013717">
    <property type="entry name" value="PIG-P"/>
</dbReference>
<dbReference type="PANTHER" id="PTHR46346">
    <property type="entry name" value="PHOSPHATIDYLINOSITOL N-ACETYLGLUCOSAMINYLTRANSFERASE SUBUNIT P"/>
    <property type="match status" value="1"/>
</dbReference>
<evidence type="ECO:0000256" key="1">
    <source>
        <dbReference type="ARBA" id="ARBA00004141"/>
    </source>
</evidence>
<keyword evidence="2 5" id="KW-0812">Transmembrane</keyword>
<dbReference type="AlphaFoldDB" id="A0AAD2FLS2"/>
<feature type="transmembrane region" description="Helical" evidence="5">
    <location>
        <begin position="52"/>
        <end position="72"/>
    </location>
</feature>
<comment type="caution">
    <text evidence="7">The sequence shown here is derived from an EMBL/GenBank/DDBJ whole genome shotgun (WGS) entry which is preliminary data.</text>
</comment>